<dbReference type="Pfam" id="PF01556">
    <property type="entry name" value="DnaJ_C"/>
    <property type="match status" value="1"/>
</dbReference>
<dbReference type="SUPFAM" id="SSF49493">
    <property type="entry name" value="HSP40/DnaJ peptide-binding domain"/>
    <property type="match status" value="2"/>
</dbReference>
<dbReference type="EMBL" id="BMJS01000001">
    <property type="protein sequence ID" value="GGF88196.1"/>
    <property type="molecule type" value="Genomic_DNA"/>
</dbReference>
<dbReference type="PROSITE" id="PS00636">
    <property type="entry name" value="DNAJ_1"/>
    <property type="match status" value="1"/>
</dbReference>
<dbReference type="Proteomes" id="UP000636949">
    <property type="component" value="Unassembled WGS sequence"/>
</dbReference>
<keyword evidence="1" id="KW-0963">Cytoplasm</keyword>
<gene>
    <name evidence="5" type="primary">dnaJ2</name>
    <name evidence="5" type="ORF">GCM10010995_01790</name>
</gene>
<evidence type="ECO:0000256" key="1">
    <source>
        <dbReference type="ARBA" id="ARBA00022490"/>
    </source>
</evidence>
<protein>
    <submittedName>
        <fullName evidence="5">Molecular chaperone DnaJ</fullName>
    </submittedName>
</protein>
<dbReference type="PRINTS" id="PR00625">
    <property type="entry name" value="JDOMAIN"/>
</dbReference>
<accession>A0A8J2Z297</accession>
<dbReference type="OrthoDB" id="9779889at2"/>
<evidence type="ECO:0000256" key="3">
    <source>
        <dbReference type="ARBA" id="ARBA00023186"/>
    </source>
</evidence>
<dbReference type="SUPFAM" id="SSF46565">
    <property type="entry name" value="Chaperone J-domain"/>
    <property type="match status" value="1"/>
</dbReference>
<dbReference type="RefSeq" id="WP_117001217.1">
    <property type="nucleotide sequence ID" value="NZ_BMJS01000001.1"/>
</dbReference>
<sequence>MEKDYYQLLGVAKTASDAEIKKAYRRLAKKYHPDVSTEANAEEKFKEVQDAYEVLKDTEKRKLYDQYGANWQHAKAGGFHQGGNTQQGHGNHQQHFYQGSDFGGYEDIFGEFFRQQHKERQGRKQGFAMNGQDLHTKVEISVDDALTGVERELHFAYQTVNEEGMVVEKTKRLKVKIPKAVGNHQQIRLKGQGEAGVGGGLSGNLYLEIIVQSDKQHKVVGNDVYSHIPIAPWEAALGAEINVPTPHGQMKLKVPEHKQSGKKMRLKGKGLADGDFYVVLDVILPPAVSEAQKAFYQNMAIEMAFDPRKDLLGA</sequence>
<dbReference type="SMART" id="SM00271">
    <property type="entry name" value="DnaJ"/>
    <property type="match status" value="1"/>
</dbReference>
<dbReference type="InterPro" id="IPR001623">
    <property type="entry name" value="DnaJ_domain"/>
</dbReference>
<dbReference type="PANTHER" id="PTHR43096">
    <property type="entry name" value="DNAJ HOMOLOG 1, MITOCHONDRIAL-RELATED"/>
    <property type="match status" value="1"/>
</dbReference>
<reference evidence="5" key="2">
    <citation type="submission" date="2020-09" db="EMBL/GenBank/DDBJ databases">
        <authorList>
            <person name="Sun Q."/>
            <person name="Zhou Y."/>
        </authorList>
    </citation>
    <scope>NUCLEOTIDE SEQUENCE</scope>
    <source>
        <strain evidence="5">CGMCC 1.15758</strain>
    </source>
</reference>
<dbReference type="GO" id="GO:0042026">
    <property type="term" value="P:protein refolding"/>
    <property type="evidence" value="ECO:0007669"/>
    <property type="project" value="TreeGrafter"/>
</dbReference>
<dbReference type="InterPro" id="IPR036869">
    <property type="entry name" value="J_dom_sf"/>
</dbReference>
<dbReference type="FunFam" id="2.60.260.20:FF:000008">
    <property type="entry name" value="Curved DNA-binding protein"/>
    <property type="match status" value="1"/>
</dbReference>
<comment type="caution">
    <text evidence="5">The sequence shown here is derived from an EMBL/GenBank/DDBJ whole genome shotgun (WGS) entry which is preliminary data.</text>
</comment>
<dbReference type="InterPro" id="IPR018253">
    <property type="entry name" value="DnaJ_domain_CS"/>
</dbReference>
<dbReference type="Pfam" id="PF00226">
    <property type="entry name" value="DnaJ"/>
    <property type="match status" value="1"/>
</dbReference>
<dbReference type="Gene3D" id="1.10.287.110">
    <property type="entry name" value="DnaJ domain"/>
    <property type="match status" value="1"/>
</dbReference>
<feature type="domain" description="J" evidence="4">
    <location>
        <begin position="4"/>
        <end position="68"/>
    </location>
</feature>
<dbReference type="InterPro" id="IPR008971">
    <property type="entry name" value="HSP40/DnaJ_pept-bd"/>
</dbReference>
<dbReference type="GO" id="GO:0005737">
    <property type="term" value="C:cytoplasm"/>
    <property type="evidence" value="ECO:0007669"/>
    <property type="project" value="TreeGrafter"/>
</dbReference>
<name>A0A8J2Z297_9GAMM</name>
<evidence type="ECO:0000256" key="2">
    <source>
        <dbReference type="ARBA" id="ARBA00023125"/>
    </source>
</evidence>
<dbReference type="CDD" id="cd06257">
    <property type="entry name" value="DnaJ"/>
    <property type="match status" value="1"/>
</dbReference>
<dbReference type="GO" id="GO:0003677">
    <property type="term" value="F:DNA binding"/>
    <property type="evidence" value="ECO:0007669"/>
    <property type="project" value="UniProtKB-KW"/>
</dbReference>
<evidence type="ECO:0000313" key="5">
    <source>
        <dbReference type="EMBL" id="GGF88196.1"/>
    </source>
</evidence>
<organism evidence="5 6">
    <name type="scientific">Cysteiniphilum litorale</name>
    <dbReference type="NCBI Taxonomy" id="2056700"/>
    <lineage>
        <taxon>Bacteria</taxon>
        <taxon>Pseudomonadati</taxon>
        <taxon>Pseudomonadota</taxon>
        <taxon>Gammaproteobacteria</taxon>
        <taxon>Thiotrichales</taxon>
        <taxon>Fastidiosibacteraceae</taxon>
        <taxon>Cysteiniphilum</taxon>
    </lineage>
</organism>
<proteinExistence type="predicted"/>
<dbReference type="Gene3D" id="2.60.260.20">
    <property type="entry name" value="Urease metallochaperone UreE, N-terminal domain"/>
    <property type="match status" value="2"/>
</dbReference>
<evidence type="ECO:0000259" key="4">
    <source>
        <dbReference type="PROSITE" id="PS50076"/>
    </source>
</evidence>
<keyword evidence="2" id="KW-0238">DNA-binding</keyword>
<dbReference type="PROSITE" id="PS50076">
    <property type="entry name" value="DNAJ_2"/>
    <property type="match status" value="1"/>
</dbReference>
<keyword evidence="3" id="KW-0143">Chaperone</keyword>
<dbReference type="InterPro" id="IPR002939">
    <property type="entry name" value="DnaJ_C"/>
</dbReference>
<dbReference type="GO" id="GO:0051082">
    <property type="term" value="F:unfolded protein binding"/>
    <property type="evidence" value="ECO:0007669"/>
    <property type="project" value="InterPro"/>
</dbReference>
<dbReference type="AlphaFoldDB" id="A0A8J2Z297"/>
<reference evidence="5" key="1">
    <citation type="journal article" date="2014" name="Int. J. Syst. Evol. Microbiol.">
        <title>Complete genome sequence of Corynebacterium casei LMG S-19264T (=DSM 44701T), isolated from a smear-ripened cheese.</title>
        <authorList>
            <consortium name="US DOE Joint Genome Institute (JGI-PGF)"/>
            <person name="Walter F."/>
            <person name="Albersmeier A."/>
            <person name="Kalinowski J."/>
            <person name="Ruckert C."/>
        </authorList>
    </citation>
    <scope>NUCLEOTIDE SEQUENCE</scope>
    <source>
        <strain evidence="5">CGMCC 1.15758</strain>
    </source>
</reference>
<keyword evidence="6" id="KW-1185">Reference proteome</keyword>
<dbReference type="PANTHER" id="PTHR43096:SF52">
    <property type="entry name" value="DNAJ HOMOLOG 1, MITOCHONDRIAL-RELATED"/>
    <property type="match status" value="1"/>
</dbReference>
<evidence type="ECO:0000313" key="6">
    <source>
        <dbReference type="Proteomes" id="UP000636949"/>
    </source>
</evidence>
<dbReference type="CDD" id="cd10747">
    <property type="entry name" value="DnaJ_C"/>
    <property type="match status" value="1"/>
</dbReference>